<dbReference type="NCBIfam" id="TIGR02937">
    <property type="entry name" value="sigma70-ECF"/>
    <property type="match status" value="1"/>
</dbReference>
<evidence type="ECO:0000256" key="2">
    <source>
        <dbReference type="ARBA" id="ARBA00023015"/>
    </source>
</evidence>
<dbReference type="InterPro" id="IPR039425">
    <property type="entry name" value="RNA_pol_sigma-70-like"/>
</dbReference>
<keyword evidence="2" id="KW-0805">Transcription regulation</keyword>
<dbReference type="PANTHER" id="PTHR43133">
    <property type="entry name" value="RNA POLYMERASE ECF-TYPE SIGMA FACTO"/>
    <property type="match status" value="1"/>
</dbReference>
<evidence type="ECO:0000256" key="4">
    <source>
        <dbReference type="ARBA" id="ARBA00023125"/>
    </source>
</evidence>
<comment type="similarity">
    <text evidence="1">Belongs to the sigma-70 factor family. ECF subfamily.</text>
</comment>
<evidence type="ECO:0000313" key="10">
    <source>
        <dbReference type="Proteomes" id="UP001501442"/>
    </source>
</evidence>
<feature type="domain" description="RNA polymerase sigma factor 70 region 4 type 2" evidence="8">
    <location>
        <begin position="109"/>
        <end position="160"/>
    </location>
</feature>
<sequence length="186" mass="21017">MDDSEDSRKRFTELYDENYRRVLGYVTTRTEPHLAEDIVSETFVVAWRRLDHIREPALPWLIGVARNLLLKQRDSGFRRRALADRVAAMTTDEDLVAWDVADHVVERDRALAAVAGMSEADLDVLSLVMWHGLAPREAAKVVGCSTAAFFVRLHRARRRLAKAIDSAPASRTRRHAASRAADKAAR</sequence>
<dbReference type="RefSeq" id="WP_345429093.1">
    <property type="nucleotide sequence ID" value="NZ_BAABHK010000001.1"/>
</dbReference>
<reference evidence="10" key="1">
    <citation type="journal article" date="2019" name="Int. J. Syst. Evol. Microbiol.">
        <title>The Global Catalogue of Microorganisms (GCM) 10K type strain sequencing project: providing services to taxonomists for standard genome sequencing and annotation.</title>
        <authorList>
            <consortium name="The Broad Institute Genomics Platform"/>
            <consortium name="The Broad Institute Genome Sequencing Center for Infectious Disease"/>
            <person name="Wu L."/>
            <person name="Ma J."/>
        </authorList>
    </citation>
    <scope>NUCLEOTIDE SEQUENCE [LARGE SCALE GENOMIC DNA]</scope>
    <source>
        <strain evidence="10">JCM 17939</strain>
    </source>
</reference>
<dbReference type="InterPro" id="IPR014284">
    <property type="entry name" value="RNA_pol_sigma-70_dom"/>
</dbReference>
<feature type="region of interest" description="Disordered" evidence="6">
    <location>
        <begin position="165"/>
        <end position="186"/>
    </location>
</feature>
<evidence type="ECO:0000256" key="3">
    <source>
        <dbReference type="ARBA" id="ARBA00023082"/>
    </source>
</evidence>
<dbReference type="PANTHER" id="PTHR43133:SF8">
    <property type="entry name" value="RNA POLYMERASE SIGMA FACTOR HI_1459-RELATED"/>
    <property type="match status" value="1"/>
</dbReference>
<evidence type="ECO:0000256" key="6">
    <source>
        <dbReference type="SAM" id="MobiDB-lite"/>
    </source>
</evidence>
<dbReference type="Pfam" id="PF04542">
    <property type="entry name" value="Sigma70_r2"/>
    <property type="match status" value="1"/>
</dbReference>
<evidence type="ECO:0000259" key="7">
    <source>
        <dbReference type="Pfam" id="PF04542"/>
    </source>
</evidence>
<evidence type="ECO:0000313" key="9">
    <source>
        <dbReference type="EMBL" id="GAA4620881.1"/>
    </source>
</evidence>
<evidence type="ECO:0000259" key="8">
    <source>
        <dbReference type="Pfam" id="PF08281"/>
    </source>
</evidence>
<gene>
    <name evidence="9" type="ORF">GCM10023196_006570</name>
</gene>
<dbReference type="InterPro" id="IPR007627">
    <property type="entry name" value="RNA_pol_sigma70_r2"/>
</dbReference>
<evidence type="ECO:0000256" key="5">
    <source>
        <dbReference type="ARBA" id="ARBA00023163"/>
    </source>
</evidence>
<dbReference type="InterPro" id="IPR013249">
    <property type="entry name" value="RNA_pol_sigma70_r4_t2"/>
</dbReference>
<keyword evidence="5" id="KW-0804">Transcription</keyword>
<feature type="domain" description="RNA polymerase sigma-70 region 2" evidence="7">
    <location>
        <begin position="14"/>
        <end position="72"/>
    </location>
</feature>
<dbReference type="InterPro" id="IPR013325">
    <property type="entry name" value="RNA_pol_sigma_r2"/>
</dbReference>
<evidence type="ECO:0000256" key="1">
    <source>
        <dbReference type="ARBA" id="ARBA00010641"/>
    </source>
</evidence>
<proteinExistence type="inferred from homology"/>
<dbReference type="Pfam" id="PF08281">
    <property type="entry name" value="Sigma70_r4_2"/>
    <property type="match status" value="1"/>
</dbReference>
<dbReference type="EMBL" id="BAABHK010000001">
    <property type="protein sequence ID" value="GAA4620881.1"/>
    <property type="molecule type" value="Genomic_DNA"/>
</dbReference>
<dbReference type="Gene3D" id="1.10.10.10">
    <property type="entry name" value="Winged helix-like DNA-binding domain superfamily/Winged helix DNA-binding domain"/>
    <property type="match status" value="1"/>
</dbReference>
<dbReference type="InterPro" id="IPR036388">
    <property type="entry name" value="WH-like_DNA-bd_sf"/>
</dbReference>
<accession>A0ABP8U095</accession>
<dbReference type="InterPro" id="IPR013324">
    <property type="entry name" value="RNA_pol_sigma_r3/r4-like"/>
</dbReference>
<keyword evidence="10" id="KW-1185">Reference proteome</keyword>
<keyword evidence="4" id="KW-0238">DNA-binding</keyword>
<dbReference type="SUPFAM" id="SSF88659">
    <property type="entry name" value="Sigma3 and sigma4 domains of RNA polymerase sigma factors"/>
    <property type="match status" value="1"/>
</dbReference>
<keyword evidence="3" id="KW-0731">Sigma factor</keyword>
<comment type="caution">
    <text evidence="9">The sequence shown here is derived from an EMBL/GenBank/DDBJ whole genome shotgun (WGS) entry which is preliminary data.</text>
</comment>
<dbReference type="Proteomes" id="UP001501442">
    <property type="component" value="Unassembled WGS sequence"/>
</dbReference>
<name>A0ABP8U095_9ACTN</name>
<dbReference type="SUPFAM" id="SSF88946">
    <property type="entry name" value="Sigma2 domain of RNA polymerase sigma factors"/>
    <property type="match status" value="1"/>
</dbReference>
<organism evidence="9 10">
    <name type="scientific">Actinoallomurus vinaceus</name>
    <dbReference type="NCBI Taxonomy" id="1080074"/>
    <lineage>
        <taxon>Bacteria</taxon>
        <taxon>Bacillati</taxon>
        <taxon>Actinomycetota</taxon>
        <taxon>Actinomycetes</taxon>
        <taxon>Streptosporangiales</taxon>
        <taxon>Thermomonosporaceae</taxon>
        <taxon>Actinoallomurus</taxon>
    </lineage>
</organism>
<dbReference type="Gene3D" id="1.10.1740.10">
    <property type="match status" value="1"/>
</dbReference>
<protein>
    <submittedName>
        <fullName evidence="9">Sigma-70 family RNA polymerase sigma factor</fullName>
    </submittedName>
</protein>